<feature type="compositionally biased region" description="Low complexity" evidence="1">
    <location>
        <begin position="27"/>
        <end position="41"/>
    </location>
</feature>
<dbReference type="EMBL" id="SRLO01001706">
    <property type="protein sequence ID" value="TNN35807.1"/>
    <property type="molecule type" value="Genomic_DNA"/>
</dbReference>
<evidence type="ECO:0000256" key="1">
    <source>
        <dbReference type="SAM" id="MobiDB-lite"/>
    </source>
</evidence>
<accession>A0A4Z2F3S8</accession>
<organism evidence="2 3">
    <name type="scientific">Liparis tanakae</name>
    <name type="common">Tanaka's snailfish</name>
    <dbReference type="NCBI Taxonomy" id="230148"/>
    <lineage>
        <taxon>Eukaryota</taxon>
        <taxon>Metazoa</taxon>
        <taxon>Chordata</taxon>
        <taxon>Craniata</taxon>
        <taxon>Vertebrata</taxon>
        <taxon>Euteleostomi</taxon>
        <taxon>Actinopterygii</taxon>
        <taxon>Neopterygii</taxon>
        <taxon>Teleostei</taxon>
        <taxon>Neoteleostei</taxon>
        <taxon>Acanthomorphata</taxon>
        <taxon>Eupercaria</taxon>
        <taxon>Perciformes</taxon>
        <taxon>Cottioidei</taxon>
        <taxon>Cottales</taxon>
        <taxon>Liparidae</taxon>
        <taxon>Liparis</taxon>
    </lineage>
</organism>
<evidence type="ECO:0000313" key="3">
    <source>
        <dbReference type="Proteomes" id="UP000314294"/>
    </source>
</evidence>
<dbReference type="AlphaFoldDB" id="A0A4Z2F3S8"/>
<keyword evidence="3" id="KW-1185">Reference proteome</keyword>
<evidence type="ECO:0000313" key="2">
    <source>
        <dbReference type="EMBL" id="TNN35807.1"/>
    </source>
</evidence>
<name>A0A4Z2F3S8_9TELE</name>
<protein>
    <submittedName>
        <fullName evidence="2">Uncharacterized protein</fullName>
    </submittedName>
</protein>
<sequence>MLDQVSRSQSECDTEPSGVWWSFSGVAVVPSSGGSPPSVTSERWEGDEDGHWGPLRKREKKGKSEGLASTMKSSALDAPGKLQPEKKGDG</sequence>
<reference evidence="2 3" key="1">
    <citation type="submission" date="2019-03" db="EMBL/GenBank/DDBJ databases">
        <title>First draft genome of Liparis tanakae, snailfish: a comprehensive survey of snailfish specific genes.</title>
        <authorList>
            <person name="Kim W."/>
            <person name="Song I."/>
            <person name="Jeong J.-H."/>
            <person name="Kim D."/>
            <person name="Kim S."/>
            <person name="Ryu S."/>
            <person name="Song J.Y."/>
            <person name="Lee S.K."/>
        </authorList>
    </citation>
    <scope>NUCLEOTIDE SEQUENCE [LARGE SCALE GENOMIC DNA]</scope>
    <source>
        <tissue evidence="2">Muscle</tissue>
    </source>
</reference>
<feature type="region of interest" description="Disordered" evidence="1">
    <location>
        <begin position="27"/>
        <end position="90"/>
    </location>
</feature>
<proteinExistence type="predicted"/>
<gene>
    <name evidence="2" type="ORF">EYF80_054031</name>
</gene>
<comment type="caution">
    <text evidence="2">The sequence shown here is derived from an EMBL/GenBank/DDBJ whole genome shotgun (WGS) entry which is preliminary data.</text>
</comment>
<dbReference type="Proteomes" id="UP000314294">
    <property type="component" value="Unassembled WGS sequence"/>
</dbReference>